<comment type="subcellular location">
    <subcellularLocation>
        <location evidence="7">Cell membrane</location>
        <topology evidence="7">Peripheral membrane protein</topology>
    </subcellularLocation>
    <subcellularLocation>
        <location evidence="1">Membrane</location>
    </subcellularLocation>
</comment>
<protein>
    <recommendedName>
        <fullName evidence="7">ATP synthase subunit delta</fullName>
    </recommendedName>
    <alternativeName>
        <fullName evidence="7">ATP synthase F(1) sector subunit delta</fullName>
    </alternativeName>
    <alternativeName>
        <fullName evidence="7">F-type ATPase subunit delta</fullName>
        <shortName evidence="7">F-ATPase subunit delta</shortName>
    </alternativeName>
</protein>
<dbReference type="GO" id="GO:0045259">
    <property type="term" value="C:proton-transporting ATP synthase complex"/>
    <property type="evidence" value="ECO:0007669"/>
    <property type="project" value="UniProtKB-KW"/>
</dbReference>
<dbReference type="PANTHER" id="PTHR11910">
    <property type="entry name" value="ATP SYNTHASE DELTA CHAIN"/>
    <property type="match status" value="1"/>
</dbReference>
<keyword evidence="2 7" id="KW-0813">Transport</keyword>
<dbReference type="GO" id="GO:0005886">
    <property type="term" value="C:plasma membrane"/>
    <property type="evidence" value="ECO:0007669"/>
    <property type="project" value="UniProtKB-SubCell"/>
</dbReference>
<gene>
    <name evidence="7 8" type="primary">atpH</name>
    <name evidence="8" type="ORF">ENW50_11085</name>
</gene>
<dbReference type="InterPro" id="IPR000711">
    <property type="entry name" value="ATPase_OSCP/dsu"/>
</dbReference>
<evidence type="ECO:0000256" key="2">
    <source>
        <dbReference type="ARBA" id="ARBA00022448"/>
    </source>
</evidence>
<organism evidence="8">
    <name type="scientific">Acidobacterium capsulatum</name>
    <dbReference type="NCBI Taxonomy" id="33075"/>
    <lineage>
        <taxon>Bacteria</taxon>
        <taxon>Pseudomonadati</taxon>
        <taxon>Acidobacteriota</taxon>
        <taxon>Terriglobia</taxon>
        <taxon>Terriglobales</taxon>
        <taxon>Acidobacteriaceae</taxon>
        <taxon>Acidobacterium</taxon>
    </lineage>
</organism>
<reference evidence="8" key="1">
    <citation type="journal article" date="2020" name="mSystems">
        <title>Genome- and Community-Level Interaction Insights into Carbon Utilization and Element Cycling Functions of Hydrothermarchaeota in Hydrothermal Sediment.</title>
        <authorList>
            <person name="Zhou Z."/>
            <person name="Liu Y."/>
            <person name="Xu W."/>
            <person name="Pan J."/>
            <person name="Luo Z.H."/>
            <person name="Li M."/>
        </authorList>
    </citation>
    <scope>NUCLEOTIDE SEQUENCE [LARGE SCALE GENOMIC DNA]</scope>
    <source>
        <strain evidence="8">SpSt-855</strain>
    </source>
</reference>
<keyword evidence="7" id="KW-1003">Cell membrane</keyword>
<evidence type="ECO:0000256" key="6">
    <source>
        <dbReference type="ARBA" id="ARBA00023310"/>
    </source>
</evidence>
<evidence type="ECO:0000256" key="7">
    <source>
        <dbReference type="HAMAP-Rule" id="MF_01416"/>
    </source>
</evidence>
<dbReference type="Pfam" id="PF00213">
    <property type="entry name" value="OSCP"/>
    <property type="match status" value="1"/>
</dbReference>
<comment type="similarity">
    <text evidence="7">Belongs to the ATPase delta chain family.</text>
</comment>
<evidence type="ECO:0000256" key="4">
    <source>
        <dbReference type="ARBA" id="ARBA00023065"/>
    </source>
</evidence>
<dbReference type="InterPro" id="IPR026015">
    <property type="entry name" value="ATP_synth_OSCP/delta_N_sf"/>
</dbReference>
<dbReference type="HAMAP" id="MF_01416">
    <property type="entry name" value="ATP_synth_delta_bact"/>
    <property type="match status" value="1"/>
</dbReference>
<keyword evidence="4 7" id="KW-0406">Ion transport</keyword>
<comment type="function">
    <text evidence="7">This protein is part of the stalk that links CF(0) to CF(1). It either transmits conformational changes from CF(0) to CF(1) or is implicated in proton conduction.</text>
</comment>
<name>A0A7V4XU93_9BACT</name>
<dbReference type="EMBL" id="DTKL01000069">
    <property type="protein sequence ID" value="HGY95210.1"/>
    <property type="molecule type" value="Genomic_DNA"/>
</dbReference>
<evidence type="ECO:0000256" key="5">
    <source>
        <dbReference type="ARBA" id="ARBA00023136"/>
    </source>
</evidence>
<keyword evidence="7" id="KW-0139">CF(1)</keyword>
<dbReference type="Gene3D" id="1.10.520.20">
    <property type="entry name" value="N-terminal domain of the delta subunit of the F1F0-ATP synthase"/>
    <property type="match status" value="1"/>
</dbReference>
<dbReference type="GO" id="GO:0046933">
    <property type="term" value="F:proton-transporting ATP synthase activity, rotational mechanism"/>
    <property type="evidence" value="ECO:0007669"/>
    <property type="project" value="UniProtKB-UniRule"/>
</dbReference>
<keyword evidence="6 7" id="KW-0066">ATP synthesis</keyword>
<evidence type="ECO:0000256" key="1">
    <source>
        <dbReference type="ARBA" id="ARBA00004370"/>
    </source>
</evidence>
<evidence type="ECO:0000313" key="8">
    <source>
        <dbReference type="EMBL" id="HGY95210.1"/>
    </source>
</evidence>
<accession>A0A7V4XU93</accession>
<dbReference type="PRINTS" id="PR00125">
    <property type="entry name" value="ATPASEDELTA"/>
</dbReference>
<keyword evidence="5 7" id="KW-0472">Membrane</keyword>
<proteinExistence type="inferred from homology"/>
<sequence length="179" mass="19973">MAAFAARYARAFADVIAEAHLPLDQVQQQLDDFMATWNGAADLREVFLDPSFPAEEKVAILDRMNQKMGLAHPVRNFIAVVLQHERMHAMEEILKEFHEEMNRRLGITAVSITSARALNEAERKSLLEQVGTLAEGRVEASFHEDASLLGGVVVQVGSKVYDGSVRGRFARLEEQLAVR</sequence>
<keyword evidence="3 7" id="KW-0375">Hydrogen ion transport</keyword>
<dbReference type="NCBIfam" id="TIGR01145">
    <property type="entry name" value="ATP_synt_delta"/>
    <property type="match status" value="1"/>
</dbReference>
<comment type="function">
    <text evidence="7">F(1)F(0) ATP synthase produces ATP from ADP in the presence of a proton or sodium gradient. F-type ATPases consist of two structural domains, F(1) containing the extramembraneous catalytic core and F(0) containing the membrane proton channel, linked together by a central stalk and a peripheral stalk. During catalysis, ATP synthesis in the catalytic domain of F(1) is coupled via a rotary mechanism of the central stalk subunits to proton translocation.</text>
</comment>
<evidence type="ECO:0000256" key="3">
    <source>
        <dbReference type="ARBA" id="ARBA00022781"/>
    </source>
</evidence>
<comment type="caution">
    <text evidence="8">The sequence shown here is derived from an EMBL/GenBank/DDBJ whole genome shotgun (WGS) entry which is preliminary data.</text>
</comment>
<dbReference type="AlphaFoldDB" id="A0A7V4XU93"/>
<dbReference type="SUPFAM" id="SSF47928">
    <property type="entry name" value="N-terminal domain of the delta subunit of the F1F0-ATP synthase"/>
    <property type="match status" value="1"/>
</dbReference>